<dbReference type="EMBL" id="GBRH01242522">
    <property type="protein sequence ID" value="JAD55373.1"/>
    <property type="molecule type" value="Transcribed_RNA"/>
</dbReference>
<feature type="compositionally biased region" description="Basic residues" evidence="1">
    <location>
        <begin position="87"/>
        <end position="102"/>
    </location>
</feature>
<evidence type="ECO:0000313" key="2">
    <source>
        <dbReference type="EMBL" id="JAD55373.1"/>
    </source>
</evidence>
<protein>
    <submittedName>
        <fullName evidence="2">Uncharacterized protein</fullName>
    </submittedName>
</protein>
<dbReference type="AlphaFoldDB" id="A0A0A9AZP9"/>
<reference evidence="2" key="2">
    <citation type="journal article" date="2015" name="Data Brief">
        <title>Shoot transcriptome of the giant reed, Arundo donax.</title>
        <authorList>
            <person name="Barrero R.A."/>
            <person name="Guerrero F.D."/>
            <person name="Moolhuijzen P."/>
            <person name="Goolsby J.A."/>
            <person name="Tidwell J."/>
            <person name="Bellgard S.E."/>
            <person name="Bellgard M.I."/>
        </authorList>
    </citation>
    <scope>NUCLEOTIDE SEQUENCE</scope>
    <source>
        <tissue evidence="2">Shoot tissue taken approximately 20 cm above the soil surface</tissue>
    </source>
</reference>
<feature type="region of interest" description="Disordered" evidence="1">
    <location>
        <begin position="1"/>
        <end position="20"/>
    </location>
</feature>
<evidence type="ECO:0000256" key="1">
    <source>
        <dbReference type="SAM" id="MobiDB-lite"/>
    </source>
</evidence>
<organism evidence="2">
    <name type="scientific">Arundo donax</name>
    <name type="common">Giant reed</name>
    <name type="synonym">Donax arundinaceus</name>
    <dbReference type="NCBI Taxonomy" id="35708"/>
    <lineage>
        <taxon>Eukaryota</taxon>
        <taxon>Viridiplantae</taxon>
        <taxon>Streptophyta</taxon>
        <taxon>Embryophyta</taxon>
        <taxon>Tracheophyta</taxon>
        <taxon>Spermatophyta</taxon>
        <taxon>Magnoliopsida</taxon>
        <taxon>Liliopsida</taxon>
        <taxon>Poales</taxon>
        <taxon>Poaceae</taxon>
        <taxon>PACMAD clade</taxon>
        <taxon>Arundinoideae</taxon>
        <taxon>Arundineae</taxon>
        <taxon>Arundo</taxon>
    </lineage>
</organism>
<feature type="region of interest" description="Disordered" evidence="1">
    <location>
        <begin position="60"/>
        <end position="102"/>
    </location>
</feature>
<reference evidence="2" key="1">
    <citation type="submission" date="2014-09" db="EMBL/GenBank/DDBJ databases">
        <authorList>
            <person name="Magalhaes I.L.F."/>
            <person name="Oliveira U."/>
            <person name="Santos F.R."/>
            <person name="Vidigal T.H.D.A."/>
            <person name="Brescovit A.D."/>
            <person name="Santos A.J."/>
        </authorList>
    </citation>
    <scope>NUCLEOTIDE SEQUENCE</scope>
    <source>
        <tissue evidence="2">Shoot tissue taken approximately 20 cm above the soil surface</tissue>
    </source>
</reference>
<proteinExistence type="predicted"/>
<name>A0A0A9AZP9_ARUDO</name>
<sequence length="102" mass="11327">MDAEECVGGEGEARQSKLCPLRALPETSSSDDQVLDHHSFALHITVRRCSSLAARVHHEIGKGSTVHAPEKGSGGGGNRPAGSLRQGWRRRRRERRGHRRRR</sequence>
<accession>A0A0A9AZP9</accession>